<evidence type="ECO:0000313" key="2">
    <source>
        <dbReference type="EMBL" id="JAH53060.1"/>
    </source>
</evidence>
<accession>A0A0E9TJI1</accession>
<keyword evidence="1" id="KW-1133">Transmembrane helix</keyword>
<organism evidence="2">
    <name type="scientific">Anguilla anguilla</name>
    <name type="common">European freshwater eel</name>
    <name type="synonym">Muraena anguilla</name>
    <dbReference type="NCBI Taxonomy" id="7936"/>
    <lineage>
        <taxon>Eukaryota</taxon>
        <taxon>Metazoa</taxon>
        <taxon>Chordata</taxon>
        <taxon>Craniata</taxon>
        <taxon>Vertebrata</taxon>
        <taxon>Euteleostomi</taxon>
        <taxon>Actinopterygii</taxon>
        <taxon>Neopterygii</taxon>
        <taxon>Teleostei</taxon>
        <taxon>Anguilliformes</taxon>
        <taxon>Anguillidae</taxon>
        <taxon>Anguilla</taxon>
    </lineage>
</organism>
<keyword evidence="1" id="KW-0472">Membrane</keyword>
<name>A0A0E9TJI1_ANGAN</name>
<dbReference type="EMBL" id="GBXM01055517">
    <property type="protein sequence ID" value="JAH53060.1"/>
    <property type="molecule type" value="Transcribed_RNA"/>
</dbReference>
<evidence type="ECO:0000256" key="1">
    <source>
        <dbReference type="SAM" id="Phobius"/>
    </source>
</evidence>
<feature type="transmembrane region" description="Helical" evidence="1">
    <location>
        <begin position="20"/>
        <end position="41"/>
    </location>
</feature>
<sequence length="66" mass="7876">MTVPYLGDNFCLIVIKPLLLILLHHTVNFVALYVHVLYIFTHIHTHTNIYKQFKIVFLLSFCLFRE</sequence>
<proteinExistence type="predicted"/>
<reference evidence="2" key="1">
    <citation type="submission" date="2014-11" db="EMBL/GenBank/DDBJ databases">
        <authorList>
            <person name="Amaro Gonzalez C."/>
        </authorList>
    </citation>
    <scope>NUCLEOTIDE SEQUENCE</scope>
</reference>
<keyword evidence="1" id="KW-0812">Transmembrane</keyword>
<protein>
    <submittedName>
        <fullName evidence="2">Uncharacterized protein</fullName>
    </submittedName>
</protein>
<reference evidence="2" key="2">
    <citation type="journal article" date="2015" name="Fish Shellfish Immunol.">
        <title>Early steps in the European eel (Anguilla anguilla)-Vibrio vulnificus interaction in the gills: Role of the RtxA13 toxin.</title>
        <authorList>
            <person name="Callol A."/>
            <person name="Pajuelo D."/>
            <person name="Ebbesson L."/>
            <person name="Teles M."/>
            <person name="MacKenzie S."/>
            <person name="Amaro C."/>
        </authorList>
    </citation>
    <scope>NUCLEOTIDE SEQUENCE</scope>
</reference>
<dbReference type="AlphaFoldDB" id="A0A0E9TJI1"/>